<feature type="binding site" evidence="9">
    <location>
        <begin position="99"/>
        <end position="109"/>
    </location>
    <ligand>
        <name>ATP</name>
        <dbReference type="ChEBI" id="CHEBI:30616"/>
    </ligand>
</feature>
<evidence type="ECO:0000256" key="4">
    <source>
        <dbReference type="ARBA" id="ARBA00022679"/>
    </source>
</evidence>
<evidence type="ECO:0000259" key="11">
    <source>
        <dbReference type="Pfam" id="PF08544"/>
    </source>
</evidence>
<protein>
    <recommendedName>
        <fullName evidence="3 9">4-diphosphocytidyl-2-C-methyl-D-erythritol kinase</fullName>
        <shortName evidence="9">CMK</shortName>
        <ecNumber evidence="2 9">2.7.1.148</ecNumber>
    </recommendedName>
    <alternativeName>
        <fullName evidence="8 9">4-(cytidine-5'-diphospho)-2-C-methyl-D-erythritol kinase</fullName>
    </alternativeName>
</protein>
<organism evidence="12 13">
    <name type="scientific">Vasconcelosia minhoensis LEGE 07310</name>
    <dbReference type="NCBI Taxonomy" id="915328"/>
    <lineage>
        <taxon>Bacteria</taxon>
        <taxon>Bacillati</taxon>
        <taxon>Cyanobacteriota</taxon>
        <taxon>Cyanophyceae</taxon>
        <taxon>Nodosilineales</taxon>
        <taxon>Cymatolegaceae</taxon>
        <taxon>Vasconcelosia</taxon>
        <taxon>Vasconcelosia minhoensis</taxon>
    </lineage>
</organism>
<comment type="caution">
    <text evidence="12">The sequence shown here is derived from an EMBL/GenBank/DDBJ whole genome shotgun (WGS) entry which is preliminary data.</text>
</comment>
<keyword evidence="4 9" id="KW-0808">Transferase</keyword>
<dbReference type="Pfam" id="PF00288">
    <property type="entry name" value="GHMP_kinases_N"/>
    <property type="match status" value="1"/>
</dbReference>
<dbReference type="UniPathway" id="UPA00056">
    <property type="reaction ID" value="UER00094"/>
</dbReference>
<keyword evidence="5 9" id="KW-0547">Nucleotide-binding</keyword>
<evidence type="ECO:0000256" key="9">
    <source>
        <dbReference type="HAMAP-Rule" id="MF_00061"/>
    </source>
</evidence>
<feature type="active site" evidence="9">
    <location>
        <position position="11"/>
    </location>
</feature>
<evidence type="ECO:0000313" key="12">
    <source>
        <dbReference type="EMBL" id="MBE9078431.1"/>
    </source>
</evidence>
<evidence type="ECO:0000256" key="1">
    <source>
        <dbReference type="ARBA" id="ARBA00009684"/>
    </source>
</evidence>
<dbReference type="GO" id="GO:0016114">
    <property type="term" value="P:terpenoid biosynthetic process"/>
    <property type="evidence" value="ECO:0007669"/>
    <property type="project" value="UniProtKB-UniRule"/>
</dbReference>
<comment type="pathway">
    <text evidence="9">Isoprenoid biosynthesis; isopentenyl diphosphate biosynthesis via DXP pathway; isopentenyl diphosphate from 1-deoxy-D-xylulose 5-phosphate: step 3/6.</text>
</comment>
<dbReference type="InterPro" id="IPR036554">
    <property type="entry name" value="GHMP_kinase_C_sf"/>
</dbReference>
<dbReference type="NCBIfam" id="TIGR00154">
    <property type="entry name" value="ispE"/>
    <property type="match status" value="1"/>
</dbReference>
<dbReference type="SUPFAM" id="SSF55060">
    <property type="entry name" value="GHMP Kinase, C-terminal domain"/>
    <property type="match status" value="1"/>
</dbReference>
<dbReference type="Gene3D" id="3.30.230.10">
    <property type="match status" value="1"/>
</dbReference>
<comment type="catalytic activity">
    <reaction evidence="9">
        <text>4-CDP-2-C-methyl-D-erythritol + ATP = 4-CDP-2-C-methyl-D-erythritol 2-phosphate + ADP + H(+)</text>
        <dbReference type="Rhea" id="RHEA:18437"/>
        <dbReference type="ChEBI" id="CHEBI:15378"/>
        <dbReference type="ChEBI" id="CHEBI:30616"/>
        <dbReference type="ChEBI" id="CHEBI:57823"/>
        <dbReference type="ChEBI" id="CHEBI:57919"/>
        <dbReference type="ChEBI" id="CHEBI:456216"/>
        <dbReference type="EC" id="2.7.1.148"/>
    </reaction>
</comment>
<name>A0A8J7AFR9_9CYAN</name>
<dbReference type="AlphaFoldDB" id="A0A8J7AFR9"/>
<dbReference type="EC" id="2.7.1.148" evidence="2 9"/>
<dbReference type="GO" id="GO:0019288">
    <property type="term" value="P:isopentenyl diphosphate biosynthetic process, methylerythritol 4-phosphate pathway"/>
    <property type="evidence" value="ECO:0007669"/>
    <property type="project" value="UniProtKB-UniRule"/>
</dbReference>
<dbReference type="PIRSF" id="PIRSF010376">
    <property type="entry name" value="IspE"/>
    <property type="match status" value="1"/>
</dbReference>
<evidence type="ECO:0000256" key="2">
    <source>
        <dbReference type="ARBA" id="ARBA00012052"/>
    </source>
</evidence>
<evidence type="ECO:0000256" key="7">
    <source>
        <dbReference type="ARBA" id="ARBA00022840"/>
    </source>
</evidence>
<dbReference type="InterPro" id="IPR006204">
    <property type="entry name" value="GHMP_kinase_N_dom"/>
</dbReference>
<evidence type="ECO:0000256" key="8">
    <source>
        <dbReference type="ARBA" id="ARBA00032554"/>
    </source>
</evidence>
<keyword evidence="13" id="KW-1185">Reference proteome</keyword>
<dbReference type="GO" id="GO:0050515">
    <property type="term" value="F:4-(cytidine 5'-diphospho)-2-C-methyl-D-erythritol kinase activity"/>
    <property type="evidence" value="ECO:0007669"/>
    <property type="project" value="UniProtKB-UniRule"/>
</dbReference>
<evidence type="ECO:0000256" key="6">
    <source>
        <dbReference type="ARBA" id="ARBA00022777"/>
    </source>
</evidence>
<evidence type="ECO:0000256" key="3">
    <source>
        <dbReference type="ARBA" id="ARBA00017473"/>
    </source>
</evidence>
<dbReference type="RefSeq" id="WP_193908264.1">
    <property type="nucleotide sequence ID" value="NZ_JADEXG010000032.1"/>
</dbReference>
<dbReference type="HAMAP" id="MF_00061">
    <property type="entry name" value="IspE"/>
    <property type="match status" value="1"/>
</dbReference>
<dbReference type="PANTHER" id="PTHR43527:SF2">
    <property type="entry name" value="4-DIPHOSPHOCYTIDYL-2-C-METHYL-D-ERYTHRITOL KINASE, CHLOROPLASTIC"/>
    <property type="match status" value="1"/>
</dbReference>
<dbReference type="Proteomes" id="UP000636505">
    <property type="component" value="Unassembled WGS sequence"/>
</dbReference>
<reference evidence="12" key="1">
    <citation type="submission" date="2020-10" db="EMBL/GenBank/DDBJ databases">
        <authorList>
            <person name="Castelo-Branco R."/>
            <person name="Eusebio N."/>
            <person name="Adriana R."/>
            <person name="Vieira A."/>
            <person name="Brugerolle De Fraissinette N."/>
            <person name="Rezende De Castro R."/>
            <person name="Schneider M.P."/>
            <person name="Vasconcelos V."/>
            <person name="Leao P.N."/>
        </authorList>
    </citation>
    <scope>NUCLEOTIDE SEQUENCE</scope>
    <source>
        <strain evidence="12">LEGE 07310</strain>
    </source>
</reference>
<gene>
    <name evidence="9" type="primary">ispE</name>
    <name evidence="12" type="ORF">IQ241_14190</name>
</gene>
<dbReference type="SUPFAM" id="SSF54211">
    <property type="entry name" value="Ribosomal protein S5 domain 2-like"/>
    <property type="match status" value="1"/>
</dbReference>
<keyword evidence="9" id="KW-0414">Isoprene biosynthesis</keyword>
<accession>A0A8J7AFR9</accession>
<dbReference type="GO" id="GO:0005524">
    <property type="term" value="F:ATP binding"/>
    <property type="evidence" value="ECO:0007669"/>
    <property type="project" value="UniProtKB-UniRule"/>
</dbReference>
<feature type="domain" description="GHMP kinase C-terminal" evidence="11">
    <location>
        <begin position="219"/>
        <end position="295"/>
    </location>
</feature>
<comment type="similarity">
    <text evidence="1 9">Belongs to the GHMP kinase family. IspE subfamily.</text>
</comment>
<proteinExistence type="inferred from homology"/>
<feature type="domain" description="GHMP kinase N-terminal" evidence="10">
    <location>
        <begin position="67"/>
        <end position="149"/>
    </location>
</feature>
<dbReference type="Pfam" id="PF08544">
    <property type="entry name" value="GHMP_kinases_C"/>
    <property type="match status" value="1"/>
</dbReference>
<evidence type="ECO:0000256" key="5">
    <source>
        <dbReference type="ARBA" id="ARBA00022741"/>
    </source>
</evidence>
<feature type="active site" evidence="9">
    <location>
        <position position="141"/>
    </location>
</feature>
<dbReference type="EMBL" id="JADEXG010000032">
    <property type="protein sequence ID" value="MBE9078431.1"/>
    <property type="molecule type" value="Genomic_DNA"/>
</dbReference>
<evidence type="ECO:0000259" key="10">
    <source>
        <dbReference type="Pfam" id="PF00288"/>
    </source>
</evidence>
<comment type="function">
    <text evidence="9">Catalyzes the phosphorylation of the position 2 hydroxy group of 4-diphosphocytidyl-2C-methyl-D-erythritol.</text>
</comment>
<dbReference type="InterPro" id="IPR013750">
    <property type="entry name" value="GHMP_kinase_C_dom"/>
</dbReference>
<dbReference type="Gene3D" id="3.30.70.890">
    <property type="entry name" value="GHMP kinase, C-terminal domain"/>
    <property type="match status" value="1"/>
</dbReference>
<keyword evidence="7 9" id="KW-0067">ATP-binding</keyword>
<dbReference type="InterPro" id="IPR014721">
    <property type="entry name" value="Ribsml_uS5_D2-typ_fold_subgr"/>
</dbReference>
<sequence length="316" mass="34066">MRLYTLLAAAKINLYLEILGDRCDGFHELVMVMQSISLADRVTVRGLNMPMIQLRCDHPQVPTDATNLAYRAAMLLQEKFPDVANKSGGVEITIDKRIPVGAGLAGGSSNGAAALVGLNLLWDLGLTQMELQELGAELGSDVPFCVMGGTAIATGRGEELDPLTGLDSLWVVLAKFETLSVATPWAYKTYRQQFHPTYISASDQSTLAERQARIHSGPMVSAISAKDGAAIGRHLYNDLEKVVLPTHPEVSQLRDAMAAYGGLGTLMTGSGPTIFTLAETQTEAEVIQTQVRSQLAHPSLKFWVAQFSPTGIRLVD</sequence>
<dbReference type="PANTHER" id="PTHR43527">
    <property type="entry name" value="4-DIPHOSPHOCYTIDYL-2-C-METHYL-D-ERYTHRITOL KINASE, CHLOROPLASTIC"/>
    <property type="match status" value="1"/>
</dbReference>
<dbReference type="InterPro" id="IPR020568">
    <property type="entry name" value="Ribosomal_Su5_D2-typ_SF"/>
</dbReference>
<evidence type="ECO:0000313" key="13">
    <source>
        <dbReference type="Proteomes" id="UP000636505"/>
    </source>
</evidence>
<dbReference type="InterPro" id="IPR004424">
    <property type="entry name" value="IspE"/>
</dbReference>
<keyword evidence="6 9" id="KW-0418">Kinase</keyword>